<evidence type="ECO:0000313" key="3">
    <source>
        <dbReference type="EMBL" id="RXW25314.1"/>
    </source>
</evidence>
<gene>
    <name evidence="3" type="ORF">EST38_g634</name>
</gene>
<sequence>MSTDEEMSDTDDDEVSDHLPAPSRSRHTAAVSGIPRSRRQPLHPTPANNIDATPRASASSSHSNPTATPSTVVPLSIKKKVSTRASSVVPPTPTPTRKSLAKNSPLSRVTRTGSARKVSPQFKRLKPLVTSNPVKCDLADSLIQTAVSTKEDIESSYRAVKRIRLEVEKLGSTSTTRSGSEEPATRPSSPEKGLRTTPTHAPPVTKEAQHRLDEMRLLINRRQDTKSPFIRAAVFESTPISRDRSGSLDNFSTRALNRQSSAASVNQTPDLPSTQSLNSLTNEAEEGLVQALKSQEALNKDLHDLAGQFKEKLLELERVRLELQNAKRQTELVKSLLADATAEKEIMYEAFNEELDDLFNDVNLPDDEAWEALQKDLKQATESRNELRKENSQLKRRLAETESQSDE</sequence>
<reference evidence="3 4" key="1">
    <citation type="submission" date="2019-01" db="EMBL/GenBank/DDBJ databases">
        <title>Draft genome sequence of Psathyrella aberdarensis IHI B618.</title>
        <authorList>
            <person name="Buettner E."/>
            <person name="Kellner H."/>
        </authorList>
    </citation>
    <scope>NUCLEOTIDE SEQUENCE [LARGE SCALE GENOMIC DNA]</scope>
    <source>
        <strain evidence="3 4">IHI B618</strain>
    </source>
</reference>
<evidence type="ECO:0000256" key="2">
    <source>
        <dbReference type="SAM" id="MobiDB-lite"/>
    </source>
</evidence>
<feature type="coiled-coil region" evidence="1">
    <location>
        <begin position="306"/>
        <end position="343"/>
    </location>
</feature>
<dbReference type="OrthoDB" id="660555at2759"/>
<protein>
    <submittedName>
        <fullName evidence="3">Uncharacterized protein</fullName>
    </submittedName>
</protein>
<keyword evidence="1" id="KW-0175">Coiled coil</keyword>
<feature type="compositionally biased region" description="Polar residues" evidence="2">
    <location>
        <begin position="101"/>
        <end position="113"/>
    </location>
</feature>
<feature type="compositionally biased region" description="Polar residues" evidence="2">
    <location>
        <begin position="46"/>
        <end position="73"/>
    </location>
</feature>
<dbReference type="STRING" id="2316362.A0A4Q2E0U4"/>
<dbReference type="AlphaFoldDB" id="A0A4Q2E0U4"/>
<dbReference type="EMBL" id="SDEE01000007">
    <property type="protein sequence ID" value="RXW25314.1"/>
    <property type="molecule type" value="Genomic_DNA"/>
</dbReference>
<feature type="compositionally biased region" description="Basic and acidic residues" evidence="2">
    <location>
        <begin position="380"/>
        <end position="400"/>
    </location>
</feature>
<name>A0A4Q2E0U4_9AGAR</name>
<proteinExistence type="predicted"/>
<feature type="region of interest" description="Disordered" evidence="2">
    <location>
        <begin position="1"/>
        <end position="121"/>
    </location>
</feature>
<feature type="compositionally biased region" description="Acidic residues" evidence="2">
    <location>
        <begin position="1"/>
        <end position="15"/>
    </location>
</feature>
<feature type="region of interest" description="Disordered" evidence="2">
    <location>
        <begin position="171"/>
        <end position="210"/>
    </location>
</feature>
<evidence type="ECO:0000313" key="4">
    <source>
        <dbReference type="Proteomes" id="UP000290288"/>
    </source>
</evidence>
<comment type="caution">
    <text evidence="3">The sequence shown here is derived from an EMBL/GenBank/DDBJ whole genome shotgun (WGS) entry which is preliminary data.</text>
</comment>
<feature type="region of interest" description="Disordered" evidence="2">
    <location>
        <begin position="380"/>
        <end position="407"/>
    </location>
</feature>
<keyword evidence="4" id="KW-1185">Reference proteome</keyword>
<accession>A0A4Q2E0U4</accession>
<dbReference type="Proteomes" id="UP000290288">
    <property type="component" value="Unassembled WGS sequence"/>
</dbReference>
<organism evidence="3 4">
    <name type="scientific">Candolleomyces aberdarensis</name>
    <dbReference type="NCBI Taxonomy" id="2316362"/>
    <lineage>
        <taxon>Eukaryota</taxon>
        <taxon>Fungi</taxon>
        <taxon>Dikarya</taxon>
        <taxon>Basidiomycota</taxon>
        <taxon>Agaricomycotina</taxon>
        <taxon>Agaricomycetes</taxon>
        <taxon>Agaricomycetidae</taxon>
        <taxon>Agaricales</taxon>
        <taxon>Agaricineae</taxon>
        <taxon>Psathyrellaceae</taxon>
        <taxon>Candolleomyces</taxon>
    </lineage>
</organism>
<evidence type="ECO:0000256" key="1">
    <source>
        <dbReference type="SAM" id="Coils"/>
    </source>
</evidence>